<gene>
    <name evidence="1" type="ORF">L916_07336</name>
</gene>
<dbReference type="VEuPathDB" id="FungiDB:PPTG_22745"/>
<dbReference type="AlphaFoldDB" id="W2J5P4"/>
<protein>
    <submittedName>
        <fullName evidence="1">Uncharacterized protein</fullName>
    </submittedName>
</protein>
<name>W2J5P4_PHYNI</name>
<evidence type="ECO:0000313" key="2">
    <source>
        <dbReference type="Proteomes" id="UP000053864"/>
    </source>
</evidence>
<dbReference type="EMBL" id="KI672547">
    <property type="protein sequence ID" value="ETL41739.1"/>
    <property type="molecule type" value="Genomic_DNA"/>
</dbReference>
<organism evidence="1 2">
    <name type="scientific">Phytophthora nicotianae</name>
    <name type="common">Potato buckeye rot agent</name>
    <name type="synonym">Phytophthora parasitica</name>
    <dbReference type="NCBI Taxonomy" id="4792"/>
    <lineage>
        <taxon>Eukaryota</taxon>
        <taxon>Sar</taxon>
        <taxon>Stramenopiles</taxon>
        <taxon>Oomycota</taxon>
        <taxon>Peronosporomycetes</taxon>
        <taxon>Peronosporales</taxon>
        <taxon>Peronosporaceae</taxon>
        <taxon>Phytophthora</taxon>
    </lineage>
</organism>
<accession>W2J5P4</accession>
<evidence type="ECO:0000313" key="1">
    <source>
        <dbReference type="EMBL" id="ETL41739.1"/>
    </source>
</evidence>
<dbReference type="Proteomes" id="UP000053864">
    <property type="component" value="Unassembled WGS sequence"/>
</dbReference>
<sequence>MDIPESCEIMLGMPWLEEVSPIIDWTAKTVRPRPDVQAAVRGGGRRCSQPRMSPRQCATARLQNYFTHGYHSEEEDPEMTPKAAAAWTKLEGTSTG</sequence>
<reference evidence="1 2" key="1">
    <citation type="submission" date="2013-11" db="EMBL/GenBank/DDBJ databases">
        <title>The Genome Sequence of Phytophthora parasitica CJ05E6.</title>
        <authorList>
            <consortium name="The Broad Institute Genomics Platform"/>
            <person name="Russ C."/>
            <person name="Tyler B."/>
            <person name="Panabieres F."/>
            <person name="Shan W."/>
            <person name="Tripathy S."/>
            <person name="Grunwald N."/>
            <person name="Machado M."/>
            <person name="Johnson C.S."/>
            <person name="Arredondo F."/>
            <person name="Hong C."/>
            <person name="Coffey M."/>
            <person name="Young S.K."/>
            <person name="Zeng Q."/>
            <person name="Gargeya S."/>
            <person name="Fitzgerald M."/>
            <person name="Abouelleil A."/>
            <person name="Alvarado L."/>
            <person name="Chapman S.B."/>
            <person name="Gainer-Dewar J."/>
            <person name="Goldberg J."/>
            <person name="Griggs A."/>
            <person name="Gujja S."/>
            <person name="Hansen M."/>
            <person name="Howarth C."/>
            <person name="Imamovic A."/>
            <person name="Ireland A."/>
            <person name="Larimer J."/>
            <person name="McCowan C."/>
            <person name="Murphy C."/>
            <person name="Pearson M."/>
            <person name="Poon T.W."/>
            <person name="Priest M."/>
            <person name="Roberts A."/>
            <person name="Saif S."/>
            <person name="Shea T."/>
            <person name="Sykes S."/>
            <person name="Wortman J."/>
            <person name="Nusbaum C."/>
            <person name="Birren B."/>
        </authorList>
    </citation>
    <scope>NUCLEOTIDE SEQUENCE [LARGE SCALE GENOMIC DNA]</scope>
    <source>
        <strain evidence="1 2">CJ05E6</strain>
    </source>
</reference>
<proteinExistence type="predicted"/>